<gene>
    <name evidence="9" type="ORF">C1H46_039289</name>
</gene>
<dbReference type="FunFam" id="3.40.50.300:FF:000326">
    <property type="entry name" value="P-loop containing nucleoside triphosphate hydrolase"/>
    <property type="match status" value="1"/>
</dbReference>
<evidence type="ECO:0000256" key="4">
    <source>
        <dbReference type="ARBA" id="ARBA00022840"/>
    </source>
</evidence>
<protein>
    <recommendedName>
        <fullName evidence="11">Helicase ATP-binding domain-containing protein</fullName>
    </recommendedName>
</protein>
<dbReference type="STRING" id="106549.A0A540KLT9"/>
<dbReference type="Pfam" id="PF20073">
    <property type="entry name" value="DUF6469"/>
    <property type="match status" value="1"/>
</dbReference>
<dbReference type="Gene3D" id="3.40.50.300">
    <property type="entry name" value="P-loop containing nucleotide triphosphate hydrolases"/>
    <property type="match status" value="2"/>
</dbReference>
<dbReference type="PANTHER" id="PTHR10887">
    <property type="entry name" value="DNA2/NAM7 HELICASE FAMILY"/>
    <property type="match status" value="1"/>
</dbReference>
<evidence type="ECO:0000256" key="5">
    <source>
        <dbReference type="SAM" id="MobiDB-lite"/>
    </source>
</evidence>
<dbReference type="GO" id="GO:0005524">
    <property type="term" value="F:ATP binding"/>
    <property type="evidence" value="ECO:0007669"/>
    <property type="project" value="UniProtKB-KW"/>
</dbReference>
<dbReference type="GO" id="GO:0016787">
    <property type="term" value="F:hydrolase activity"/>
    <property type="evidence" value="ECO:0007669"/>
    <property type="project" value="UniProtKB-KW"/>
</dbReference>
<keyword evidence="10" id="KW-1185">Reference proteome</keyword>
<dbReference type="PANTHER" id="PTHR10887:SF522">
    <property type="entry name" value="P-LOOP CONTAINING NUCLEOSIDE TRIPHOSPHATE HYDROLASES SUPERFAMILY PROTEIN"/>
    <property type="match status" value="1"/>
</dbReference>
<dbReference type="Pfam" id="PF13086">
    <property type="entry name" value="AAA_11"/>
    <property type="match status" value="2"/>
</dbReference>
<dbReference type="InterPro" id="IPR041679">
    <property type="entry name" value="DNA2/NAM7-like_C"/>
</dbReference>
<proteinExistence type="predicted"/>
<dbReference type="InterPro" id="IPR047187">
    <property type="entry name" value="SF1_C_Upf1"/>
</dbReference>
<feature type="domain" description="DNA2/NAM7 helicase helicase" evidence="6">
    <location>
        <begin position="588"/>
        <end position="659"/>
    </location>
</feature>
<dbReference type="InterPro" id="IPR045529">
    <property type="entry name" value="DUF6469"/>
</dbReference>
<dbReference type="GO" id="GO:0005694">
    <property type="term" value="C:chromosome"/>
    <property type="evidence" value="ECO:0007669"/>
    <property type="project" value="UniProtKB-ARBA"/>
</dbReference>
<name>A0A540KLT9_MALBA</name>
<keyword evidence="3" id="KW-0347">Helicase</keyword>
<evidence type="ECO:0000256" key="3">
    <source>
        <dbReference type="ARBA" id="ARBA00022806"/>
    </source>
</evidence>
<evidence type="ECO:0000313" key="9">
    <source>
        <dbReference type="EMBL" id="TQD75167.1"/>
    </source>
</evidence>
<evidence type="ECO:0000259" key="7">
    <source>
        <dbReference type="Pfam" id="PF13087"/>
    </source>
</evidence>
<dbReference type="AlphaFoldDB" id="A0A540KLT9"/>
<dbReference type="CDD" id="cd18808">
    <property type="entry name" value="SF1_C_Upf1"/>
    <property type="match status" value="1"/>
</dbReference>
<accession>A0A540KLT9</accession>
<feature type="domain" description="DNA2/NAM7 helicase-like C-terminal" evidence="7">
    <location>
        <begin position="667"/>
        <end position="863"/>
    </location>
</feature>
<evidence type="ECO:0008006" key="11">
    <source>
        <dbReference type="Google" id="ProtNLM"/>
    </source>
</evidence>
<dbReference type="InterPro" id="IPR027417">
    <property type="entry name" value="P-loop_NTPase"/>
</dbReference>
<evidence type="ECO:0000256" key="2">
    <source>
        <dbReference type="ARBA" id="ARBA00022801"/>
    </source>
</evidence>
<feature type="compositionally biased region" description="Basic and acidic residues" evidence="5">
    <location>
        <begin position="421"/>
        <end position="469"/>
    </location>
</feature>
<dbReference type="InterPro" id="IPR041677">
    <property type="entry name" value="DNA2/NAM7_AAA_11"/>
</dbReference>
<feature type="domain" description="DNA2/NAM7 helicase helicase" evidence="6">
    <location>
        <begin position="259"/>
        <end position="464"/>
    </location>
</feature>
<comment type="caution">
    <text evidence="9">The sequence shown here is derived from an EMBL/GenBank/DDBJ whole genome shotgun (WGS) entry which is preliminary data.</text>
</comment>
<dbReference type="SUPFAM" id="SSF52540">
    <property type="entry name" value="P-loop containing nucleoside triphosphate hydrolases"/>
    <property type="match status" value="1"/>
</dbReference>
<keyword evidence="1" id="KW-0547">Nucleotide-binding</keyword>
<keyword evidence="4" id="KW-0067">ATP-binding</keyword>
<reference evidence="9 10" key="1">
    <citation type="journal article" date="2019" name="G3 (Bethesda)">
        <title>Sequencing of a Wild Apple (Malus baccata) Genome Unravels the Differences Between Cultivated and Wild Apple Species Regarding Disease Resistance and Cold Tolerance.</title>
        <authorList>
            <person name="Chen X."/>
        </authorList>
    </citation>
    <scope>NUCLEOTIDE SEQUENCE [LARGE SCALE GENOMIC DNA]</scope>
    <source>
        <strain evidence="10">cv. Shandingzi</strain>
        <tissue evidence="9">Leaves</tissue>
    </source>
</reference>
<evidence type="ECO:0000259" key="6">
    <source>
        <dbReference type="Pfam" id="PF13086"/>
    </source>
</evidence>
<dbReference type="Pfam" id="PF13087">
    <property type="entry name" value="AAA_12"/>
    <property type="match status" value="1"/>
</dbReference>
<organism evidence="9 10">
    <name type="scientific">Malus baccata</name>
    <name type="common">Siberian crab apple</name>
    <name type="synonym">Pyrus baccata</name>
    <dbReference type="NCBI Taxonomy" id="106549"/>
    <lineage>
        <taxon>Eukaryota</taxon>
        <taxon>Viridiplantae</taxon>
        <taxon>Streptophyta</taxon>
        <taxon>Embryophyta</taxon>
        <taxon>Tracheophyta</taxon>
        <taxon>Spermatophyta</taxon>
        <taxon>Magnoliopsida</taxon>
        <taxon>eudicotyledons</taxon>
        <taxon>Gunneridae</taxon>
        <taxon>Pentapetalae</taxon>
        <taxon>rosids</taxon>
        <taxon>fabids</taxon>
        <taxon>Rosales</taxon>
        <taxon>Rosaceae</taxon>
        <taxon>Amygdaloideae</taxon>
        <taxon>Maleae</taxon>
        <taxon>Malus</taxon>
    </lineage>
</organism>
<dbReference type="GO" id="GO:0004386">
    <property type="term" value="F:helicase activity"/>
    <property type="evidence" value="ECO:0007669"/>
    <property type="project" value="UniProtKB-KW"/>
</dbReference>
<keyword evidence="2" id="KW-0378">Hydrolase</keyword>
<dbReference type="EMBL" id="VIEB01001122">
    <property type="protein sequence ID" value="TQD75167.1"/>
    <property type="molecule type" value="Genomic_DNA"/>
</dbReference>
<evidence type="ECO:0000256" key="1">
    <source>
        <dbReference type="ARBA" id="ARBA00022741"/>
    </source>
</evidence>
<feature type="region of interest" description="Disordered" evidence="5">
    <location>
        <begin position="409"/>
        <end position="469"/>
    </location>
</feature>
<evidence type="ECO:0000313" key="10">
    <source>
        <dbReference type="Proteomes" id="UP000315295"/>
    </source>
</evidence>
<sequence length="1093" mass="123988">MEKTNVSNKKEVTDKKAFLDLVFSWSLSDVLNNKLYKNQVPRIPETFLNVTSYLKSFVPSLIEETHADLLSNMITELSHAPTCEILTLECSKGHKNPQNLVYDIAYKIDTEAVQKHNGLMYEPQVGDLIALTDVKPKCIDDLNRSPRYYVIAYVNKVPDPEEFPDAHEFQILSSKPIDYGEQDTQKSKRQKHFAVYLVNMTTNLRVWCALNSKEGNTNIIKKVLQPSSHDANSCTTCSPIQSCSPDLSTIWPTISSHKLNYYQEAAVLNFIGLSKCHHQNDVKLIWGPPGTGKTKTVSLSLFALFMLKCRTLTCAPTNIAVLEVAARLRSLVNRSLEFGKYGLGDIVLFGNKKRMKVDDKADLLEVFLDHRIKILIKCLMPLSGWKYLLRSMIRLLEEPDEEYSLYLQKRAQKQKQSPQGNEKKNTKRAEKHKESAQGNEKKNTKRAEKRKESAQGNEKRTKGNNESVKEDDPLTFEEFVKKEFDSIFKPLKICMVNLYTHLPTSCISLKVVKDMDEALGLLKSYKSSMHKISVAKEGLNLVLKDFKVSGSIVGRFIQLGKTCVCKLKLLPQKFGVPKTIDSYSIRIFCLQNACLIFCTASTSAKLPNALPMRPLELLVVDEAAQLKECESAIPLQLSGIRHAILIGDERQLPAMVKSERAKLAEFGRSLFERMTKLGHRKHLLNIQYRMHPSISLFPKMEFYNNQLLDGPNVTERSYQRCFLKGKMYQSYSFINIANGKEEFDHGHSLKNMVEAAVVSEIVARLYKEFIDTKEKVSIGVISPYKAQVHAIQESVKKYSKNCDPQFSVSVRSVDGFQGGEEDVIIISTVRCNVKGSIGFLSNRQRANVALTRARYCLWILGNASTLVNSDSVWKKLVLDAKRRDCFHNADEDNNLAQAIAAALLELDQFHALLSIKSLLFKNARWKVCFTNEFEKSLAKIKDTLVRREVLNLLTKLSSGWRHAHKDKGMIVHDGTSSQLLEKYKVNRLLNLIWTVDILQEKSDYIQVMKVWDIVTSSDIPRLAKSLDIIFGTYTVDKMNRCKHKRIDTCTAVPMRWPVDSSSYHEADPVEFLSKPLSSLSLTDKPESSTSTSG</sequence>
<dbReference type="InterPro" id="IPR045055">
    <property type="entry name" value="DNA2/NAM7-like"/>
</dbReference>
<dbReference type="Proteomes" id="UP000315295">
    <property type="component" value="Unassembled WGS sequence"/>
</dbReference>
<feature type="domain" description="DUF6469" evidence="8">
    <location>
        <begin position="81"/>
        <end position="213"/>
    </location>
</feature>
<evidence type="ECO:0000259" key="8">
    <source>
        <dbReference type="Pfam" id="PF20073"/>
    </source>
</evidence>